<reference evidence="2 3" key="1">
    <citation type="submission" date="2016-05" db="EMBL/GenBank/DDBJ databases">
        <title>Nuclear genome of Blastocystis sp. subtype 1 NandII.</title>
        <authorList>
            <person name="Gentekaki E."/>
            <person name="Curtis B."/>
            <person name="Stairs C."/>
            <person name="Eme L."/>
            <person name="Herman E."/>
            <person name="Klimes V."/>
            <person name="Arias M.C."/>
            <person name="Elias M."/>
            <person name="Hilliou F."/>
            <person name="Klute M."/>
            <person name="Malik S.-B."/>
            <person name="Pightling A."/>
            <person name="Rachubinski R."/>
            <person name="Salas D."/>
            <person name="Schlacht A."/>
            <person name="Suga H."/>
            <person name="Archibald J."/>
            <person name="Ball S.G."/>
            <person name="Clark G."/>
            <person name="Dacks J."/>
            <person name="Van Der Giezen M."/>
            <person name="Tsaousis A."/>
            <person name="Roger A."/>
        </authorList>
    </citation>
    <scope>NUCLEOTIDE SEQUENCE [LARGE SCALE GENOMIC DNA]</scope>
    <source>
        <strain evidence="3">ATCC 50177 / NandII</strain>
    </source>
</reference>
<sequence>MPVEKMPRTTRKRSASLGSFRSPVKEVGSLPLPNAHLIDLPSTRKTRSRSMDVTPRLMRRESSNRSQSYRLRIVFNTVSKDVVFSGSSLDELKATINGCYLYLPVVKVCIEHPSMPHTLVNITDIDQLYDNAVIVLVPS</sequence>
<dbReference type="Proteomes" id="UP000078348">
    <property type="component" value="Unassembled WGS sequence"/>
</dbReference>
<keyword evidence="3" id="KW-1185">Reference proteome</keyword>
<evidence type="ECO:0000313" key="2">
    <source>
        <dbReference type="EMBL" id="OAO16901.1"/>
    </source>
</evidence>
<dbReference type="AlphaFoldDB" id="A0A196SKS9"/>
<accession>A0A196SKS9</accession>
<feature type="region of interest" description="Disordered" evidence="1">
    <location>
        <begin position="1"/>
        <end position="20"/>
    </location>
</feature>
<protein>
    <submittedName>
        <fullName evidence="2">Uncharacterized protein</fullName>
    </submittedName>
</protein>
<evidence type="ECO:0000313" key="3">
    <source>
        <dbReference type="Proteomes" id="UP000078348"/>
    </source>
</evidence>
<dbReference type="OrthoDB" id="10512638at2759"/>
<proteinExistence type="predicted"/>
<evidence type="ECO:0000256" key="1">
    <source>
        <dbReference type="SAM" id="MobiDB-lite"/>
    </source>
</evidence>
<dbReference type="EMBL" id="LXWW01000054">
    <property type="protein sequence ID" value="OAO16901.1"/>
    <property type="molecule type" value="Genomic_DNA"/>
</dbReference>
<comment type="caution">
    <text evidence="2">The sequence shown here is derived from an EMBL/GenBank/DDBJ whole genome shotgun (WGS) entry which is preliminary data.</text>
</comment>
<feature type="region of interest" description="Disordered" evidence="1">
    <location>
        <begin position="41"/>
        <end position="64"/>
    </location>
</feature>
<gene>
    <name evidence="2" type="ORF">AV274_1344</name>
</gene>
<name>A0A196SKS9_BLAHN</name>
<organism evidence="2 3">
    <name type="scientific">Blastocystis sp. subtype 1 (strain ATCC 50177 / NandII)</name>
    <dbReference type="NCBI Taxonomy" id="478820"/>
    <lineage>
        <taxon>Eukaryota</taxon>
        <taxon>Sar</taxon>
        <taxon>Stramenopiles</taxon>
        <taxon>Bigyra</taxon>
        <taxon>Opalozoa</taxon>
        <taxon>Opalinata</taxon>
        <taxon>Blastocystidae</taxon>
        <taxon>Blastocystis</taxon>
    </lineage>
</organism>